<reference evidence="3" key="1">
    <citation type="submission" date="2017-04" db="EMBL/GenBank/DDBJ databases">
        <authorList>
            <person name="Bumgarner R.E."/>
            <person name="Fredricks D.N."/>
            <person name="Srinivasan S."/>
        </authorList>
    </citation>
    <scope>NUCLEOTIDE SEQUENCE [LARGE SCALE GENOMIC DNA]</scope>
    <source>
        <strain evidence="3">KA00405</strain>
    </source>
</reference>
<comment type="caution">
    <text evidence="2">The sequence shown here is derived from an EMBL/GenBank/DDBJ whole genome shotgun (WGS) entry which is preliminary data.</text>
</comment>
<dbReference type="AlphaFoldDB" id="A0A2J8AZQ6"/>
<dbReference type="PANTHER" id="PTHR14119:SF3">
    <property type="entry name" value="ISOCHORISMATASE DOMAIN-CONTAINING PROTEIN 2"/>
    <property type="match status" value="1"/>
</dbReference>
<dbReference type="SUPFAM" id="SSF52499">
    <property type="entry name" value="Isochorismatase-like hydrolases"/>
    <property type="match status" value="1"/>
</dbReference>
<dbReference type="Pfam" id="PF00857">
    <property type="entry name" value="Isochorismatase"/>
    <property type="match status" value="1"/>
</dbReference>
<feature type="domain" description="Isochorismatase-like" evidence="1">
    <location>
        <begin position="22"/>
        <end position="171"/>
    </location>
</feature>
<accession>A0A2J8AZQ6</accession>
<dbReference type="InterPro" id="IPR000868">
    <property type="entry name" value="Isochorismatase-like_dom"/>
</dbReference>
<dbReference type="PANTHER" id="PTHR14119">
    <property type="entry name" value="HYDROLASE"/>
    <property type="match status" value="1"/>
</dbReference>
<evidence type="ECO:0000313" key="2">
    <source>
        <dbReference type="EMBL" id="PNH18004.1"/>
    </source>
</evidence>
<dbReference type="InterPro" id="IPR050993">
    <property type="entry name" value="Isochorismatase_domain"/>
</dbReference>
<dbReference type="Gene3D" id="3.40.50.850">
    <property type="entry name" value="Isochorismatase-like"/>
    <property type="match status" value="1"/>
</dbReference>
<evidence type="ECO:0000259" key="1">
    <source>
        <dbReference type="Pfam" id="PF00857"/>
    </source>
</evidence>
<protein>
    <recommendedName>
        <fullName evidence="1">Isochorismatase-like domain-containing protein</fullName>
    </recommendedName>
</protein>
<proteinExistence type="predicted"/>
<name>A0A2J8AZQ6_9FIRM</name>
<dbReference type="Proteomes" id="UP000236394">
    <property type="component" value="Unassembled WGS sequence"/>
</dbReference>
<dbReference type="InterPro" id="IPR036380">
    <property type="entry name" value="Isochorismatase-like_sf"/>
</dbReference>
<sequence>MEVNMAALNDFSTFDLYSDDSLIFIIDEQEKLVPALLNGQAAVERTALLLQAAAELQIPVIKTEQYPKGLGETVEPIKSLCAKVDTACYEKLDFNAISNEIRTKLRLSGRQRILITGGEAHICVLQTVRALLKQGYFVFVAADAIASRHQFDYDIALKQMRDMGAVITTTETVIYDWLKQAGTPAFKHLVKLIK</sequence>
<evidence type="ECO:0000313" key="3">
    <source>
        <dbReference type="Proteomes" id="UP000236394"/>
    </source>
</evidence>
<organism evidence="2 3">
    <name type="scientific">Mageeibacillus indolicus</name>
    <dbReference type="NCBI Taxonomy" id="884684"/>
    <lineage>
        <taxon>Bacteria</taxon>
        <taxon>Bacillati</taxon>
        <taxon>Bacillota</taxon>
        <taxon>Clostridia</taxon>
        <taxon>Eubacteriales</taxon>
        <taxon>Oscillospiraceae</taxon>
        <taxon>Mageeibacillus</taxon>
    </lineage>
</organism>
<gene>
    <name evidence="2" type="ORF">B7R76_06615</name>
</gene>
<dbReference type="EMBL" id="NBZD01000004">
    <property type="protein sequence ID" value="PNH18004.1"/>
    <property type="molecule type" value="Genomic_DNA"/>
</dbReference>